<accession>A0A2S0VN29</accession>
<dbReference type="Proteomes" id="UP000244441">
    <property type="component" value="Chromosome"/>
</dbReference>
<sequence>MNTRNTRPIAFVLTATHHGSLIVNRHDYCVTDDNMAYGVGHQLMINSCFDPNEVDAISVLLQARRDAHGDGVIAIDCGANIGVHTVEWAKLMHGWGEVVAFEAQERTFYALAGNIALNNCFNASVNHAAVGEQVGTILVPQLDYLQPASFGSLEIKPRPDGEDIGQSVSYQQQDCKPVSLISIDSLSAQRVDLIKIDVEGMEMDVLNGAKKTIDRCQPVLHIEACKSDRDKIIELLQTFGYRYYSVGINLLAVHSQDPINKIVSFEWVQEGNG</sequence>
<keyword evidence="2" id="KW-0808">Transferase</keyword>
<dbReference type="RefSeq" id="WP_108601706.1">
    <property type="nucleotide sequence ID" value="NZ_CP026604.1"/>
</dbReference>
<protein>
    <submittedName>
        <fullName evidence="2">FkbM family methyltransferase</fullName>
    </submittedName>
</protein>
<dbReference type="InterPro" id="IPR006342">
    <property type="entry name" value="FkbM_mtfrase"/>
</dbReference>
<gene>
    <name evidence="2" type="ORF">C2869_03900</name>
</gene>
<dbReference type="GO" id="GO:0008168">
    <property type="term" value="F:methyltransferase activity"/>
    <property type="evidence" value="ECO:0007669"/>
    <property type="project" value="UniProtKB-KW"/>
</dbReference>
<dbReference type="Gene3D" id="3.40.50.150">
    <property type="entry name" value="Vaccinia Virus protein VP39"/>
    <property type="match status" value="1"/>
</dbReference>
<reference evidence="2 3" key="1">
    <citation type="submission" date="2018-01" db="EMBL/GenBank/DDBJ databases">
        <title>Genome sequence of a Cantenovulum-like bacteria.</title>
        <authorList>
            <person name="Tan W.R."/>
            <person name="Lau N.-S."/>
            <person name="Go F."/>
            <person name="Amirul A.-A.A."/>
        </authorList>
    </citation>
    <scope>NUCLEOTIDE SEQUENCE [LARGE SCALE GENOMIC DNA]</scope>
    <source>
        <strain evidence="2 3">CCB-QB4</strain>
    </source>
</reference>
<dbReference type="PANTHER" id="PTHR34203">
    <property type="entry name" value="METHYLTRANSFERASE, FKBM FAMILY PROTEIN"/>
    <property type="match status" value="1"/>
</dbReference>
<dbReference type="KEGG" id="cate:C2869_03900"/>
<dbReference type="AlphaFoldDB" id="A0A2S0VN29"/>
<keyword evidence="2" id="KW-0489">Methyltransferase</keyword>
<keyword evidence="3" id="KW-1185">Reference proteome</keyword>
<dbReference type="Pfam" id="PF05050">
    <property type="entry name" value="Methyltransf_21"/>
    <property type="match status" value="1"/>
</dbReference>
<dbReference type="PANTHER" id="PTHR34203:SF15">
    <property type="entry name" value="SLL1173 PROTEIN"/>
    <property type="match status" value="1"/>
</dbReference>
<feature type="domain" description="Methyltransferase FkbM" evidence="1">
    <location>
        <begin position="76"/>
        <end position="243"/>
    </location>
</feature>
<dbReference type="InterPro" id="IPR029063">
    <property type="entry name" value="SAM-dependent_MTases_sf"/>
</dbReference>
<evidence type="ECO:0000313" key="2">
    <source>
        <dbReference type="EMBL" id="AWB65631.1"/>
    </source>
</evidence>
<dbReference type="InterPro" id="IPR052514">
    <property type="entry name" value="SAM-dependent_MTase"/>
</dbReference>
<evidence type="ECO:0000313" key="3">
    <source>
        <dbReference type="Proteomes" id="UP000244441"/>
    </source>
</evidence>
<dbReference type="NCBIfam" id="TIGR01444">
    <property type="entry name" value="fkbM_fam"/>
    <property type="match status" value="1"/>
</dbReference>
<organism evidence="2 3">
    <name type="scientific">Saccharobesus litoralis</name>
    <dbReference type="NCBI Taxonomy" id="2172099"/>
    <lineage>
        <taxon>Bacteria</taxon>
        <taxon>Pseudomonadati</taxon>
        <taxon>Pseudomonadota</taxon>
        <taxon>Gammaproteobacteria</taxon>
        <taxon>Alteromonadales</taxon>
        <taxon>Alteromonadaceae</taxon>
        <taxon>Saccharobesus</taxon>
    </lineage>
</organism>
<dbReference type="GO" id="GO:0032259">
    <property type="term" value="P:methylation"/>
    <property type="evidence" value="ECO:0007669"/>
    <property type="project" value="UniProtKB-KW"/>
</dbReference>
<dbReference type="OrthoDB" id="663022at2"/>
<proteinExistence type="predicted"/>
<dbReference type="SUPFAM" id="SSF53335">
    <property type="entry name" value="S-adenosyl-L-methionine-dependent methyltransferases"/>
    <property type="match status" value="1"/>
</dbReference>
<name>A0A2S0VN29_9ALTE</name>
<dbReference type="EMBL" id="CP026604">
    <property type="protein sequence ID" value="AWB65631.1"/>
    <property type="molecule type" value="Genomic_DNA"/>
</dbReference>
<evidence type="ECO:0000259" key="1">
    <source>
        <dbReference type="Pfam" id="PF05050"/>
    </source>
</evidence>